<gene>
    <name evidence="3" type="ORF">GXW74_00770</name>
</gene>
<feature type="compositionally biased region" description="Basic and acidic residues" evidence="1">
    <location>
        <begin position="114"/>
        <end position="148"/>
    </location>
</feature>
<evidence type="ECO:0000313" key="4">
    <source>
        <dbReference type="Proteomes" id="UP001138709"/>
    </source>
</evidence>
<name>A0A9X9X5M0_9PROT</name>
<dbReference type="SUPFAM" id="SSF53300">
    <property type="entry name" value="vWA-like"/>
    <property type="match status" value="1"/>
</dbReference>
<dbReference type="Pfam" id="PF05762">
    <property type="entry name" value="VWA_CoxE"/>
    <property type="match status" value="1"/>
</dbReference>
<dbReference type="PIRSF" id="PIRSF010256">
    <property type="entry name" value="CoxE_vWa"/>
    <property type="match status" value="1"/>
</dbReference>
<dbReference type="InterPro" id="IPR036465">
    <property type="entry name" value="vWFA_dom_sf"/>
</dbReference>
<dbReference type="InterPro" id="IPR008912">
    <property type="entry name" value="Uncharacterised_CoxE"/>
</dbReference>
<reference evidence="3" key="2">
    <citation type="journal article" date="2021" name="Syst. Appl. Microbiol.">
        <title>Roseomonas hellenica sp. nov., isolated from roots of wild-growing Alkanna tinctoria.</title>
        <authorList>
            <person name="Rat A."/>
            <person name="Naranjo H.D."/>
            <person name="Lebbe L."/>
            <person name="Cnockaert M."/>
            <person name="Krigas N."/>
            <person name="Grigoriadou K."/>
            <person name="Maloupa E."/>
            <person name="Willems A."/>
        </authorList>
    </citation>
    <scope>NUCLEOTIDE SEQUENCE</scope>
    <source>
        <strain evidence="3">LMG 31228</strain>
    </source>
</reference>
<dbReference type="PANTHER" id="PTHR39338">
    <property type="entry name" value="BLL5662 PROTEIN-RELATED"/>
    <property type="match status" value="1"/>
</dbReference>
<dbReference type="Proteomes" id="UP001138709">
    <property type="component" value="Unassembled WGS sequence"/>
</dbReference>
<dbReference type="PANTHER" id="PTHR39338:SF6">
    <property type="entry name" value="BLL5662 PROTEIN"/>
    <property type="match status" value="1"/>
</dbReference>
<reference evidence="3" key="1">
    <citation type="submission" date="2020-01" db="EMBL/GenBank/DDBJ databases">
        <authorList>
            <person name="Rat A."/>
        </authorList>
    </citation>
    <scope>NUCLEOTIDE SEQUENCE</scope>
    <source>
        <strain evidence="3">LMG 31228</strain>
    </source>
</reference>
<protein>
    <submittedName>
        <fullName evidence="3">VWA domain-containing protein</fullName>
    </submittedName>
</protein>
<keyword evidence="4" id="KW-1185">Reference proteome</keyword>
<comment type="caution">
    <text evidence="3">The sequence shown here is derived from an EMBL/GenBank/DDBJ whole genome shotgun (WGS) entry which is preliminary data.</text>
</comment>
<dbReference type="EMBL" id="JAAEDL010000001">
    <property type="protein sequence ID" value="MBR0679006.1"/>
    <property type="molecule type" value="Genomic_DNA"/>
</dbReference>
<organism evidence="3 4">
    <name type="scientific">Neoroseomonas eburnea</name>
    <dbReference type="NCBI Taxonomy" id="1346889"/>
    <lineage>
        <taxon>Bacteria</taxon>
        <taxon>Pseudomonadati</taxon>
        <taxon>Pseudomonadota</taxon>
        <taxon>Alphaproteobacteria</taxon>
        <taxon>Acetobacterales</taxon>
        <taxon>Acetobacteraceae</taxon>
        <taxon>Neoroseomonas</taxon>
    </lineage>
</organism>
<feature type="domain" description="VWFA" evidence="2">
    <location>
        <begin position="233"/>
        <end position="409"/>
    </location>
</feature>
<dbReference type="CDD" id="cd00198">
    <property type="entry name" value="vWFA"/>
    <property type="match status" value="1"/>
</dbReference>
<accession>A0A9X9X5M0</accession>
<feature type="region of interest" description="Disordered" evidence="1">
    <location>
        <begin position="114"/>
        <end position="149"/>
    </location>
</feature>
<proteinExistence type="predicted"/>
<evidence type="ECO:0000313" key="3">
    <source>
        <dbReference type="EMBL" id="MBR0679006.1"/>
    </source>
</evidence>
<dbReference type="InterPro" id="IPR002035">
    <property type="entry name" value="VWF_A"/>
</dbReference>
<evidence type="ECO:0000259" key="2">
    <source>
        <dbReference type="SMART" id="SM00327"/>
    </source>
</evidence>
<dbReference type="RefSeq" id="WP_211844360.1">
    <property type="nucleotide sequence ID" value="NZ_JAAEDL010000001.1"/>
</dbReference>
<dbReference type="Gene3D" id="3.40.50.410">
    <property type="entry name" value="von Willebrand factor, type A domain"/>
    <property type="match status" value="1"/>
</dbReference>
<dbReference type="AlphaFoldDB" id="A0A9X9X5M0"/>
<sequence>MTPDRDPSRIIGAAQARAAGAALAPGGHLADNLLAFTRLLRRTGLPLGPGEAIAGLEALTQVDIADRRQVHAALRAVMVHRREHFEIFDQAFQLFWRDPEAAAHAAAMALMDANKPKDEKAPPVSRRLAEAMQGDKPKPPKPAEEPPQHDMTFTVSERERLQQMDFEAMSAAEIAEAKQAIRRLTLPLDEQRTRRFRPDPFGPVADLRATVRESLRTGGEILDLERRRRVTRPPPLVALCDISGSMSRYAQILLHFLHAVANDRDRVHTFLFGTRLTNVTRQLRHRDPEVAFEMVSHIVPDWSGGTRIGESLALFNRLWGRRVLGQGAVVLLITDGLDREGAKGLAEATERLRGSCRRLIWLNPLLRFSGFQPKSQGIRAMLPHVDDFRPVHNLNSLRDLVATLSDPHAAQRGRMAA</sequence>
<dbReference type="InterPro" id="IPR011195">
    <property type="entry name" value="UCP010256"/>
</dbReference>
<evidence type="ECO:0000256" key="1">
    <source>
        <dbReference type="SAM" id="MobiDB-lite"/>
    </source>
</evidence>
<dbReference type="SMART" id="SM00327">
    <property type="entry name" value="VWA"/>
    <property type="match status" value="1"/>
</dbReference>